<evidence type="ECO:0000313" key="2">
    <source>
        <dbReference type="Proteomes" id="UP001273209"/>
    </source>
</evidence>
<reference evidence="1" key="1">
    <citation type="submission" date="2023-11" db="EMBL/GenBank/DDBJ databases">
        <title>The genome sequences of three competitors of mushroom-forming fungi.</title>
        <authorList>
            <person name="Beijen E."/>
            <person name="Ohm R.A."/>
        </authorList>
    </citation>
    <scope>NUCLEOTIDE SEQUENCE</scope>
    <source>
        <strain evidence="1">CBS 100526</strain>
    </source>
</reference>
<organism evidence="1 2">
    <name type="scientific">Trichoderma aggressivum f. europaeum</name>
    <dbReference type="NCBI Taxonomy" id="173218"/>
    <lineage>
        <taxon>Eukaryota</taxon>
        <taxon>Fungi</taxon>
        <taxon>Dikarya</taxon>
        <taxon>Ascomycota</taxon>
        <taxon>Pezizomycotina</taxon>
        <taxon>Sordariomycetes</taxon>
        <taxon>Hypocreomycetidae</taxon>
        <taxon>Hypocreales</taxon>
        <taxon>Hypocreaceae</taxon>
        <taxon>Trichoderma</taxon>
    </lineage>
</organism>
<dbReference type="Proteomes" id="UP001273209">
    <property type="component" value="Unassembled WGS sequence"/>
</dbReference>
<dbReference type="GeneID" id="87919327"/>
<proteinExistence type="predicted"/>
<dbReference type="RefSeq" id="XP_062756142.1">
    <property type="nucleotide sequence ID" value="XM_062899422.1"/>
</dbReference>
<evidence type="ECO:0000313" key="1">
    <source>
        <dbReference type="EMBL" id="KAK4074812.1"/>
    </source>
</evidence>
<comment type="caution">
    <text evidence="1">The sequence shown here is derived from an EMBL/GenBank/DDBJ whole genome shotgun (WGS) entry which is preliminary data.</text>
</comment>
<sequence>MLFSIHHLPSIASQAAEKLSGIRVTSPPSVTNLGAPFIKACGRLFRAERFMRLRGPNKTNGACPSRRPTLVSFFFPSAVRLLAASTSSHIPPSIFTHGLLTTKVNINTFTSTCISYFSQDPPQFADARPSALLIHRKVCL</sequence>
<protein>
    <submittedName>
        <fullName evidence="1">Uncharacterized protein</fullName>
    </submittedName>
</protein>
<keyword evidence="2" id="KW-1185">Reference proteome</keyword>
<accession>A0AAE1ID34</accession>
<name>A0AAE1ID34_9HYPO</name>
<dbReference type="AlphaFoldDB" id="A0AAE1ID34"/>
<gene>
    <name evidence="1" type="ORF">Triagg1_4961</name>
</gene>
<dbReference type="EMBL" id="JAWRVG010000016">
    <property type="protein sequence ID" value="KAK4074812.1"/>
    <property type="molecule type" value="Genomic_DNA"/>
</dbReference>